<evidence type="ECO:0000256" key="10">
    <source>
        <dbReference type="ARBA" id="ARBA00023237"/>
    </source>
</evidence>
<accession>A0ABP9RER0</accession>
<keyword evidence="3" id="KW-0813">Transport</keyword>
<keyword evidence="14" id="KW-1185">Reference proteome</keyword>
<evidence type="ECO:0000256" key="11">
    <source>
        <dbReference type="SAM" id="SignalP"/>
    </source>
</evidence>
<dbReference type="RefSeq" id="WP_031382665.1">
    <property type="nucleotide sequence ID" value="NZ_BAABKI010000020.1"/>
</dbReference>
<dbReference type="Gene3D" id="2.40.160.10">
    <property type="entry name" value="Porin"/>
    <property type="match status" value="1"/>
</dbReference>
<evidence type="ECO:0000256" key="9">
    <source>
        <dbReference type="ARBA" id="ARBA00023136"/>
    </source>
</evidence>
<feature type="domain" description="Porin" evidence="12">
    <location>
        <begin position="8"/>
        <end position="337"/>
    </location>
</feature>
<evidence type="ECO:0000256" key="6">
    <source>
        <dbReference type="ARBA" id="ARBA00022729"/>
    </source>
</evidence>
<keyword evidence="10" id="KW-0998">Cell outer membrane</keyword>
<name>A0ABP9RER0_9GAMM</name>
<evidence type="ECO:0000256" key="3">
    <source>
        <dbReference type="ARBA" id="ARBA00022448"/>
    </source>
</evidence>
<dbReference type="Proteomes" id="UP001500074">
    <property type="component" value="Unassembled WGS sequence"/>
</dbReference>
<sequence length="353" mass="37896">MKKTLLVTAIAGALGASAAQAATVYNQDGTQVDLYGNIQLMYISEDMGSESDDQIADNGSTLGVAAEHQVNPGLIAYLKLELDGFSADEMKTAQYSSGDTAYAGMKGNFGDVKLGSYDVLVDDWVKDPVDGSWYAGVYNSSRYIGKVNGSANVNAEYVNTDREGDQLTYKSPSFGGLQFAVGTQFKGDAETDNDADQNTNGSSASFVGGVKYTVGALQLAGVYDNLDTYDYDANGQSYDAGDAYGLSAQYAMNALTLAAKWERYDGSDDTRTDKSDMYAVKANYAYGMGNLYGTYQYVDEQNNGTVADETYNQVMLGADYSLTPAVTYFVETTMYDQAQDQGDFVATGLAFTF</sequence>
<evidence type="ECO:0000256" key="4">
    <source>
        <dbReference type="ARBA" id="ARBA00022452"/>
    </source>
</evidence>
<feature type="signal peptide" evidence="11">
    <location>
        <begin position="1"/>
        <end position="21"/>
    </location>
</feature>
<dbReference type="InterPro" id="IPR050298">
    <property type="entry name" value="Gram-neg_bact_OMP"/>
</dbReference>
<keyword evidence="8" id="KW-0626">Porin</keyword>
<gene>
    <name evidence="13" type="ORF">GCM10023342_20100</name>
</gene>
<dbReference type="InterPro" id="IPR033900">
    <property type="entry name" value="Gram_neg_porin_domain"/>
</dbReference>
<reference evidence="14" key="1">
    <citation type="journal article" date="2019" name="Int. J. Syst. Evol. Microbiol.">
        <title>The Global Catalogue of Microorganisms (GCM) 10K type strain sequencing project: providing services to taxonomists for standard genome sequencing and annotation.</title>
        <authorList>
            <consortium name="The Broad Institute Genomics Platform"/>
            <consortium name="The Broad Institute Genome Sequencing Center for Infectious Disease"/>
            <person name="Wu L."/>
            <person name="Ma J."/>
        </authorList>
    </citation>
    <scope>NUCLEOTIDE SEQUENCE [LARGE SCALE GENOMIC DNA]</scope>
    <source>
        <strain evidence="14">JCM 18472</strain>
    </source>
</reference>
<evidence type="ECO:0000313" key="14">
    <source>
        <dbReference type="Proteomes" id="UP001500074"/>
    </source>
</evidence>
<feature type="chain" id="PRO_5046970722" evidence="11">
    <location>
        <begin position="22"/>
        <end position="353"/>
    </location>
</feature>
<evidence type="ECO:0000256" key="1">
    <source>
        <dbReference type="ARBA" id="ARBA00004571"/>
    </source>
</evidence>
<protein>
    <submittedName>
        <fullName evidence="13">Porin</fullName>
    </submittedName>
</protein>
<dbReference type="Pfam" id="PF13609">
    <property type="entry name" value="Porin_4"/>
    <property type="match status" value="1"/>
</dbReference>
<evidence type="ECO:0000256" key="5">
    <source>
        <dbReference type="ARBA" id="ARBA00022692"/>
    </source>
</evidence>
<evidence type="ECO:0000256" key="7">
    <source>
        <dbReference type="ARBA" id="ARBA00023065"/>
    </source>
</evidence>
<dbReference type="SUPFAM" id="SSF56935">
    <property type="entry name" value="Porins"/>
    <property type="match status" value="1"/>
</dbReference>
<evidence type="ECO:0000256" key="8">
    <source>
        <dbReference type="ARBA" id="ARBA00023114"/>
    </source>
</evidence>
<evidence type="ECO:0000259" key="12">
    <source>
        <dbReference type="Pfam" id="PF13609"/>
    </source>
</evidence>
<evidence type="ECO:0000256" key="2">
    <source>
        <dbReference type="ARBA" id="ARBA00011233"/>
    </source>
</evidence>
<dbReference type="PANTHER" id="PTHR34501">
    <property type="entry name" value="PROTEIN YDDL-RELATED"/>
    <property type="match status" value="1"/>
</dbReference>
<evidence type="ECO:0000313" key="13">
    <source>
        <dbReference type="EMBL" id="GAA5175857.1"/>
    </source>
</evidence>
<keyword evidence="9" id="KW-0472">Membrane</keyword>
<comment type="subcellular location">
    <subcellularLocation>
        <location evidence="1">Cell outer membrane</location>
        <topology evidence="1">Multi-pass membrane protein</topology>
    </subcellularLocation>
</comment>
<keyword evidence="4" id="KW-1134">Transmembrane beta strand</keyword>
<keyword evidence="7" id="KW-0406">Ion transport</keyword>
<comment type="subunit">
    <text evidence="2">Homotrimer.</text>
</comment>
<comment type="caution">
    <text evidence="13">The sequence shown here is derived from an EMBL/GenBank/DDBJ whole genome shotgun (WGS) entry which is preliminary data.</text>
</comment>
<keyword evidence="6 11" id="KW-0732">Signal</keyword>
<dbReference type="EMBL" id="BAABKI010000020">
    <property type="protein sequence ID" value="GAA5175857.1"/>
    <property type="molecule type" value="Genomic_DNA"/>
</dbReference>
<dbReference type="PANTHER" id="PTHR34501:SF9">
    <property type="entry name" value="MAJOR OUTER MEMBRANE PROTEIN P.IA"/>
    <property type="match status" value="1"/>
</dbReference>
<keyword evidence="5" id="KW-0812">Transmembrane</keyword>
<proteinExistence type="predicted"/>
<dbReference type="InterPro" id="IPR023614">
    <property type="entry name" value="Porin_dom_sf"/>
</dbReference>
<dbReference type="CDD" id="cd00342">
    <property type="entry name" value="gram_neg_porins"/>
    <property type="match status" value="1"/>
</dbReference>
<organism evidence="13 14">
    <name type="scientific">Modicisalibacter zincidurans</name>
    <dbReference type="NCBI Taxonomy" id="1178777"/>
    <lineage>
        <taxon>Bacteria</taxon>
        <taxon>Pseudomonadati</taxon>
        <taxon>Pseudomonadota</taxon>
        <taxon>Gammaproteobacteria</taxon>
        <taxon>Oceanospirillales</taxon>
        <taxon>Halomonadaceae</taxon>
        <taxon>Modicisalibacter</taxon>
    </lineage>
</organism>